<reference evidence="2 3" key="1">
    <citation type="journal article" date="2022" name="Allergy">
        <title>Genome assembly and annotation of Periplaneta americana reveal a comprehensive cockroach allergen profile.</title>
        <authorList>
            <person name="Wang L."/>
            <person name="Xiong Q."/>
            <person name="Saelim N."/>
            <person name="Wang L."/>
            <person name="Nong W."/>
            <person name="Wan A.T."/>
            <person name="Shi M."/>
            <person name="Liu X."/>
            <person name="Cao Q."/>
            <person name="Hui J.H.L."/>
            <person name="Sookrung N."/>
            <person name="Leung T.F."/>
            <person name="Tungtrongchitr A."/>
            <person name="Tsui S.K.W."/>
        </authorList>
    </citation>
    <scope>NUCLEOTIDE SEQUENCE [LARGE SCALE GENOMIC DNA]</scope>
    <source>
        <strain evidence="2">PWHHKU_190912</strain>
    </source>
</reference>
<comment type="caution">
    <text evidence="2">The sequence shown here is derived from an EMBL/GenBank/DDBJ whole genome shotgun (WGS) entry which is preliminary data.</text>
</comment>
<protein>
    <submittedName>
        <fullName evidence="2">Uncharacterized protein</fullName>
    </submittedName>
</protein>
<keyword evidence="3" id="KW-1185">Reference proteome</keyword>
<proteinExistence type="predicted"/>
<evidence type="ECO:0000313" key="3">
    <source>
        <dbReference type="Proteomes" id="UP001148838"/>
    </source>
</evidence>
<evidence type="ECO:0000313" key="2">
    <source>
        <dbReference type="EMBL" id="KAJ4438342.1"/>
    </source>
</evidence>
<dbReference type="EMBL" id="JAJSOF020000019">
    <property type="protein sequence ID" value="KAJ4438342.1"/>
    <property type="molecule type" value="Genomic_DNA"/>
</dbReference>
<accession>A0ABQ8SVW9</accession>
<organism evidence="2 3">
    <name type="scientific">Periplaneta americana</name>
    <name type="common">American cockroach</name>
    <name type="synonym">Blatta americana</name>
    <dbReference type="NCBI Taxonomy" id="6978"/>
    <lineage>
        <taxon>Eukaryota</taxon>
        <taxon>Metazoa</taxon>
        <taxon>Ecdysozoa</taxon>
        <taxon>Arthropoda</taxon>
        <taxon>Hexapoda</taxon>
        <taxon>Insecta</taxon>
        <taxon>Pterygota</taxon>
        <taxon>Neoptera</taxon>
        <taxon>Polyneoptera</taxon>
        <taxon>Dictyoptera</taxon>
        <taxon>Blattodea</taxon>
        <taxon>Blattoidea</taxon>
        <taxon>Blattidae</taxon>
        <taxon>Blattinae</taxon>
        <taxon>Periplaneta</taxon>
    </lineage>
</organism>
<dbReference type="Proteomes" id="UP001148838">
    <property type="component" value="Unassembled WGS sequence"/>
</dbReference>
<evidence type="ECO:0000256" key="1">
    <source>
        <dbReference type="SAM" id="MobiDB-lite"/>
    </source>
</evidence>
<sequence>MKIVHISGGGGGIEDGGGGGDDGDNAGEMSPESSIESYPAFAHIGLRENPGKNINQFINNTEGVRIKKPSWTRWRKAENGGEKNINTEEDGRNYRKLNNELRRETDKAKEDWMKEK</sequence>
<name>A0ABQ8SVW9_PERAM</name>
<gene>
    <name evidence="2" type="ORF">ANN_14284</name>
</gene>
<feature type="region of interest" description="Disordered" evidence="1">
    <location>
        <begin position="1"/>
        <end position="34"/>
    </location>
</feature>
<feature type="compositionally biased region" description="Gly residues" evidence="1">
    <location>
        <begin position="7"/>
        <end position="20"/>
    </location>
</feature>